<keyword evidence="2" id="KW-0378">Hydrolase</keyword>
<feature type="domain" description="FHA" evidence="6">
    <location>
        <begin position="25"/>
        <end position="74"/>
    </location>
</feature>
<dbReference type="InterPro" id="IPR027417">
    <property type="entry name" value="P-loop_NTPase"/>
</dbReference>
<comment type="caution">
    <text evidence="7">The sequence shown here is derived from an EMBL/GenBank/DDBJ whole genome shotgun (WGS) entry which is preliminary data.</text>
</comment>
<dbReference type="GO" id="GO:0005524">
    <property type="term" value="F:ATP binding"/>
    <property type="evidence" value="ECO:0007669"/>
    <property type="project" value="UniProtKB-KW"/>
</dbReference>
<dbReference type="Proteomes" id="UP001329430">
    <property type="component" value="Chromosome 6"/>
</dbReference>
<dbReference type="InterPro" id="IPR041679">
    <property type="entry name" value="DNA2/NAM7-like_C"/>
</dbReference>
<proteinExistence type="predicted"/>
<dbReference type="Pfam" id="PF13087">
    <property type="entry name" value="AAA_12"/>
    <property type="match status" value="1"/>
</dbReference>
<feature type="compositionally biased region" description="Polar residues" evidence="5">
    <location>
        <begin position="616"/>
        <end position="626"/>
    </location>
</feature>
<evidence type="ECO:0000313" key="7">
    <source>
        <dbReference type="EMBL" id="KAK5642264.1"/>
    </source>
</evidence>
<evidence type="ECO:0000256" key="1">
    <source>
        <dbReference type="ARBA" id="ARBA00022741"/>
    </source>
</evidence>
<dbReference type="CDD" id="cd18808">
    <property type="entry name" value="SF1_C_Upf1"/>
    <property type="match status" value="1"/>
</dbReference>
<evidence type="ECO:0000256" key="4">
    <source>
        <dbReference type="ARBA" id="ARBA00022840"/>
    </source>
</evidence>
<dbReference type="SUPFAM" id="SSF52540">
    <property type="entry name" value="P-loop containing nucleoside triphosphate hydrolases"/>
    <property type="match status" value="1"/>
</dbReference>
<dbReference type="GO" id="GO:0004386">
    <property type="term" value="F:helicase activity"/>
    <property type="evidence" value="ECO:0007669"/>
    <property type="project" value="UniProtKB-KW"/>
</dbReference>
<organism evidence="7 8">
    <name type="scientific">Pyrocoelia pectoralis</name>
    <dbReference type="NCBI Taxonomy" id="417401"/>
    <lineage>
        <taxon>Eukaryota</taxon>
        <taxon>Metazoa</taxon>
        <taxon>Ecdysozoa</taxon>
        <taxon>Arthropoda</taxon>
        <taxon>Hexapoda</taxon>
        <taxon>Insecta</taxon>
        <taxon>Pterygota</taxon>
        <taxon>Neoptera</taxon>
        <taxon>Endopterygota</taxon>
        <taxon>Coleoptera</taxon>
        <taxon>Polyphaga</taxon>
        <taxon>Elateriformia</taxon>
        <taxon>Elateroidea</taxon>
        <taxon>Lampyridae</taxon>
        <taxon>Lampyrinae</taxon>
        <taxon>Pyrocoelia</taxon>
    </lineage>
</organism>
<dbReference type="FunFam" id="3.40.50.300:FF:000326">
    <property type="entry name" value="P-loop containing nucleoside triphosphate hydrolase"/>
    <property type="match status" value="1"/>
</dbReference>
<evidence type="ECO:0000313" key="8">
    <source>
        <dbReference type="Proteomes" id="UP001329430"/>
    </source>
</evidence>
<feature type="compositionally biased region" description="Basic and acidic residues" evidence="5">
    <location>
        <begin position="516"/>
        <end position="534"/>
    </location>
</feature>
<dbReference type="CDD" id="cd18042">
    <property type="entry name" value="DEXXQc_SETX"/>
    <property type="match status" value="1"/>
</dbReference>
<dbReference type="GO" id="GO:0006369">
    <property type="term" value="P:termination of RNA polymerase II transcription"/>
    <property type="evidence" value="ECO:0007669"/>
    <property type="project" value="TreeGrafter"/>
</dbReference>
<dbReference type="Pfam" id="PF00498">
    <property type="entry name" value="FHA"/>
    <property type="match status" value="1"/>
</dbReference>
<dbReference type="InterPro" id="IPR045055">
    <property type="entry name" value="DNA2/NAM7-like"/>
</dbReference>
<dbReference type="GO" id="GO:0005694">
    <property type="term" value="C:chromosome"/>
    <property type="evidence" value="ECO:0007669"/>
    <property type="project" value="UniProtKB-ARBA"/>
</dbReference>
<evidence type="ECO:0000256" key="2">
    <source>
        <dbReference type="ARBA" id="ARBA00022801"/>
    </source>
</evidence>
<name>A0AAN7V9W3_9COLE</name>
<feature type="compositionally biased region" description="Basic and acidic residues" evidence="5">
    <location>
        <begin position="483"/>
        <end position="503"/>
    </location>
</feature>
<dbReference type="CDD" id="cd00060">
    <property type="entry name" value="FHA"/>
    <property type="match status" value="1"/>
</dbReference>
<dbReference type="SUPFAM" id="SSF49879">
    <property type="entry name" value="SMAD/FHA domain"/>
    <property type="match status" value="1"/>
</dbReference>
<dbReference type="GO" id="GO:0016604">
    <property type="term" value="C:nuclear body"/>
    <property type="evidence" value="ECO:0007669"/>
    <property type="project" value="TreeGrafter"/>
</dbReference>
<dbReference type="GO" id="GO:0016787">
    <property type="term" value="F:hydrolase activity"/>
    <property type="evidence" value="ECO:0007669"/>
    <property type="project" value="UniProtKB-KW"/>
</dbReference>
<feature type="compositionally biased region" description="Polar residues" evidence="5">
    <location>
        <begin position="535"/>
        <end position="548"/>
    </location>
</feature>
<sequence>MQSETWALQHIRRSELCITIKKEETRIGRKRHLDFESKNIYVSRDHAVFFLSNRRFYVKDNKSANGTYVNGIKISPSTMVEIFENDEVGLGLHRQLEMLLPNLSDTNDSDINSANLIFIVKHTVIPLKVELSSESSSLKQSDVRQQLNLIMNNNAVNSSSSRVTLHQDAIENAEDLLQILAASQFENEENNIVERENVPIPQNSSYPNNNSTIVLNNESDNRRNGDIDELPNNIAISTIDTHSINVIPSRFSNGESENECIARNSICTKGLVNGCIPTVSLSHVPNVSVSIENDGVLMDSKLENREGCVDVGKESADLEIKEEGAIADIKMEPLEETSVSYTVENDFIVISDDEDYDDHYTNGDVNDDSEKIYNAIKKELEIFDEVPSGTVIHNVWIDDDDDAMSFSSWLEDNEEPNKVESELSRTDKTSNDDSHKNRAANWFEDNQDEEEPNKVESELTRKTDKTSNDDSHKNRSTNWFEPNKVESELTRRTVKTSNDDSYKNRSTNWFEDNQDKEESNKVESELTKRTDKTSNNDSYKNRTTNWFEDNQDKEEPNKVESGPSKNDEISNKKLREIALKSSVEAKTKVDVGKISAAKKVKVSESRGSFLVGNDNPVPSTSKNESVQPVAELDKFRIPTIPKRKVPIIPPHTEKNKSKKPLNNNNNNEGIPSNSRKSETVKQPPRYISQVENNYNNAAPSDDVDEIVDRMLHWNPYWFVEYKKSRCLPPQVYQGQLQKMPKRFSSYDEYYNIVTPAMMMEFWSSLNRDYELAKEQQKGKFSAVLTEVNVNPSQTTLHYYTYIDKQQSEMSSHVKRNDAVIVNYDQEVENKFALGLVTRLNKTFLQKNDIINKNFVDSIKIFPYVVLNFKVVITSIGRPVSKGVNILRTVASISPTLRTFKSVKVLRYSNLLPHILHPNVELYTIQLPSSQQQLYCKGNLNESQKKAVLEASYICQRSAPGIYLIQGPPGTGKTTVILNILEQILYHPNYLKKQMCILLLAPSNAAVDELVFRLSHLKTSMKAEGRELKLIRYGSKHMHHSVMRYSLDEIAKSNVQNDLLRTVSHDNQQLLKRICKDMGKLQALTVQHPGNIKNRNNLAIVKRDYDKTCRRVMAPQYNIALQKCEQQLLSGAEIICTTLSSCITSQMEDIFRRYPNRIGCCIVDETTQSNEQEVLTPLKLGVNKFVLVGDPKQLPGVVQNRDVKNSGYGESLFSRIMSNFPNDHSNPVQLLNVQYRMHPEISQFPNRTFYNGRLQDSDSVKTRPSIFKNLRPYVVFNFDMESIIMSQEYVNKPETFCVIKILNVITKRYTNNYSIGIVTPYNNQKSEITRHLKMIQYRPNITVNTVDSFQGQEKDIIIMSCVRENTNNFLNDEQRLNVAVTRARHALIIIGSSSLFMTSSIFGTIRDDARRRKLFIDVFPDTTEKQLLNYLLYST</sequence>
<dbReference type="PANTHER" id="PTHR10887">
    <property type="entry name" value="DNA2/NAM7 HELICASE FAMILY"/>
    <property type="match status" value="1"/>
</dbReference>
<feature type="compositionally biased region" description="Basic and acidic residues" evidence="5">
    <location>
        <begin position="452"/>
        <end position="473"/>
    </location>
</feature>
<keyword evidence="4" id="KW-0067">ATP-binding</keyword>
<keyword evidence="8" id="KW-1185">Reference proteome</keyword>
<feature type="region of interest" description="Disordered" evidence="5">
    <location>
        <begin position="608"/>
        <end position="682"/>
    </location>
</feature>
<protein>
    <recommendedName>
        <fullName evidence="6">FHA domain-containing protein</fullName>
    </recommendedName>
</protein>
<dbReference type="SMART" id="SM00240">
    <property type="entry name" value="FHA"/>
    <property type="match status" value="1"/>
</dbReference>
<evidence type="ECO:0000256" key="3">
    <source>
        <dbReference type="ARBA" id="ARBA00022806"/>
    </source>
</evidence>
<dbReference type="InterPro" id="IPR041677">
    <property type="entry name" value="DNA2/NAM7_AAA_11"/>
</dbReference>
<dbReference type="Pfam" id="PF13086">
    <property type="entry name" value="AAA_11"/>
    <property type="match status" value="1"/>
</dbReference>
<keyword evidence="3" id="KW-0347">Helicase</keyword>
<dbReference type="PROSITE" id="PS50006">
    <property type="entry name" value="FHA_DOMAIN"/>
    <property type="match status" value="1"/>
</dbReference>
<dbReference type="InterPro" id="IPR047187">
    <property type="entry name" value="SF1_C_Upf1"/>
</dbReference>
<dbReference type="PANTHER" id="PTHR10887:SF495">
    <property type="entry name" value="HELICASE SENATAXIN ISOFORM X1-RELATED"/>
    <property type="match status" value="1"/>
</dbReference>
<reference evidence="7 8" key="1">
    <citation type="journal article" date="2024" name="Insects">
        <title>An Improved Chromosome-Level Genome Assembly of the Firefly Pyrocoelia pectoralis.</title>
        <authorList>
            <person name="Fu X."/>
            <person name="Meyer-Rochow V.B."/>
            <person name="Ballantyne L."/>
            <person name="Zhu X."/>
        </authorList>
    </citation>
    <scope>NUCLEOTIDE SEQUENCE [LARGE SCALE GENOMIC DNA]</scope>
    <source>
        <strain evidence="7">XCY_ONT2</strain>
    </source>
</reference>
<dbReference type="Gene3D" id="3.40.50.300">
    <property type="entry name" value="P-loop containing nucleotide triphosphate hydrolases"/>
    <property type="match status" value="2"/>
</dbReference>
<evidence type="ECO:0000259" key="6">
    <source>
        <dbReference type="PROSITE" id="PS50006"/>
    </source>
</evidence>
<feature type="region of interest" description="Disordered" evidence="5">
    <location>
        <begin position="410"/>
        <end position="571"/>
    </location>
</feature>
<accession>A0AAN7V9W3</accession>
<dbReference type="InterPro" id="IPR000253">
    <property type="entry name" value="FHA_dom"/>
</dbReference>
<evidence type="ECO:0000256" key="5">
    <source>
        <dbReference type="SAM" id="MobiDB-lite"/>
    </source>
</evidence>
<dbReference type="EMBL" id="JAVRBK010000006">
    <property type="protein sequence ID" value="KAK5642264.1"/>
    <property type="molecule type" value="Genomic_DNA"/>
</dbReference>
<dbReference type="InterPro" id="IPR008984">
    <property type="entry name" value="SMAD_FHA_dom_sf"/>
</dbReference>
<gene>
    <name evidence="7" type="ORF">RI129_008431</name>
</gene>
<keyword evidence="1" id="KW-0547">Nucleotide-binding</keyword>
<dbReference type="GO" id="GO:0001147">
    <property type="term" value="F:transcription termination site sequence-specific DNA binding"/>
    <property type="evidence" value="ECO:0007669"/>
    <property type="project" value="TreeGrafter"/>
</dbReference>
<feature type="compositionally biased region" description="Basic and acidic residues" evidence="5">
    <location>
        <begin position="415"/>
        <end position="436"/>
    </location>
</feature>
<dbReference type="Gene3D" id="2.60.200.20">
    <property type="match status" value="1"/>
</dbReference>